<feature type="chain" id="PRO_5021706648" evidence="4">
    <location>
        <begin position="36"/>
        <end position="149"/>
    </location>
</feature>
<keyword evidence="4" id="KW-0732">Signal</keyword>
<dbReference type="AlphaFoldDB" id="A0A561TTM6"/>
<keyword evidence="6" id="KW-1185">Reference proteome</keyword>
<dbReference type="SUPFAM" id="SSF53933">
    <property type="entry name" value="Microbial ribonucleases"/>
    <property type="match status" value="1"/>
</dbReference>
<dbReference type="GO" id="GO:0016787">
    <property type="term" value="F:hydrolase activity"/>
    <property type="evidence" value="ECO:0007669"/>
    <property type="project" value="UniProtKB-KW"/>
</dbReference>
<dbReference type="Pfam" id="PF00545">
    <property type="entry name" value="Ribonuclease"/>
    <property type="match status" value="1"/>
</dbReference>
<evidence type="ECO:0000256" key="3">
    <source>
        <dbReference type="SAM" id="MobiDB-lite"/>
    </source>
</evidence>
<keyword evidence="2" id="KW-0378">Hydrolase</keyword>
<dbReference type="InterPro" id="IPR000026">
    <property type="entry name" value="N1-like"/>
</dbReference>
<dbReference type="GO" id="GO:0003723">
    <property type="term" value="F:RNA binding"/>
    <property type="evidence" value="ECO:0007669"/>
    <property type="project" value="InterPro"/>
</dbReference>
<dbReference type="Proteomes" id="UP000317940">
    <property type="component" value="Unassembled WGS sequence"/>
</dbReference>
<organism evidence="5 6">
    <name type="scientific">Kitasatospora viridis</name>
    <dbReference type="NCBI Taxonomy" id="281105"/>
    <lineage>
        <taxon>Bacteria</taxon>
        <taxon>Bacillati</taxon>
        <taxon>Actinomycetota</taxon>
        <taxon>Actinomycetes</taxon>
        <taxon>Kitasatosporales</taxon>
        <taxon>Streptomycetaceae</taxon>
        <taxon>Kitasatospora</taxon>
    </lineage>
</organism>
<accession>A0A561TTM6</accession>
<sequence>MPTSHRRPRPPRGRSAVTALMLALAMAAFPSSASAAGTRAVDPPSQLTALPAQVARACGLWHDQLDWPATVRPVDYRLSDGRYLRGGNEYDNRDGDLPAATGYHEYDVNPRPAPNTRRDAERLVREVATGQVWYSADHYADFTEILGGC</sequence>
<dbReference type="InterPro" id="IPR016191">
    <property type="entry name" value="Ribonuclease/ribotoxin"/>
</dbReference>
<reference evidence="5 6" key="1">
    <citation type="submission" date="2019-06" db="EMBL/GenBank/DDBJ databases">
        <title>Sequencing the genomes of 1000 actinobacteria strains.</title>
        <authorList>
            <person name="Klenk H.-P."/>
        </authorList>
    </citation>
    <scope>NUCLEOTIDE SEQUENCE [LARGE SCALE GENOMIC DNA]</scope>
    <source>
        <strain evidence="5 6">DSM 44826</strain>
    </source>
</reference>
<dbReference type="GO" id="GO:0004521">
    <property type="term" value="F:RNA endonuclease activity"/>
    <property type="evidence" value="ECO:0007669"/>
    <property type="project" value="InterPro"/>
</dbReference>
<dbReference type="OrthoDB" id="4206279at2"/>
<comment type="caution">
    <text evidence="5">The sequence shown here is derived from an EMBL/GenBank/DDBJ whole genome shotgun (WGS) entry which is preliminary data.</text>
</comment>
<evidence type="ECO:0000313" key="5">
    <source>
        <dbReference type="EMBL" id="TWF90481.1"/>
    </source>
</evidence>
<evidence type="ECO:0000313" key="6">
    <source>
        <dbReference type="Proteomes" id="UP000317940"/>
    </source>
</evidence>
<feature type="signal peptide" evidence="4">
    <location>
        <begin position="1"/>
        <end position="35"/>
    </location>
</feature>
<protein>
    <submittedName>
        <fullName evidence="5">Guanyl-specific ribonuclease Sa</fullName>
    </submittedName>
</protein>
<gene>
    <name evidence="5" type="ORF">FHX73_13528</name>
</gene>
<name>A0A561TTM6_9ACTN</name>
<evidence type="ECO:0000256" key="1">
    <source>
        <dbReference type="ARBA" id="ARBA00022722"/>
    </source>
</evidence>
<evidence type="ECO:0000256" key="4">
    <source>
        <dbReference type="SAM" id="SignalP"/>
    </source>
</evidence>
<dbReference type="EMBL" id="VIWT01000003">
    <property type="protein sequence ID" value="TWF90481.1"/>
    <property type="molecule type" value="Genomic_DNA"/>
</dbReference>
<feature type="region of interest" description="Disordered" evidence="3">
    <location>
        <begin position="89"/>
        <end position="117"/>
    </location>
</feature>
<proteinExistence type="predicted"/>
<dbReference type="Gene3D" id="3.10.450.30">
    <property type="entry name" value="Microbial ribonucleases"/>
    <property type="match status" value="1"/>
</dbReference>
<keyword evidence="1" id="KW-0540">Nuclease</keyword>
<evidence type="ECO:0000256" key="2">
    <source>
        <dbReference type="ARBA" id="ARBA00022801"/>
    </source>
</evidence>
<dbReference type="RefSeq" id="WP_145909678.1">
    <property type="nucleotide sequence ID" value="NZ_BAAAMZ010000001.1"/>
</dbReference>